<dbReference type="SUPFAM" id="SSF53597">
    <property type="entry name" value="Dihydrofolate reductase-like"/>
    <property type="match status" value="1"/>
</dbReference>
<feature type="domain" description="Bacterial bifunctional deaminase-reductase C-terminal" evidence="1">
    <location>
        <begin position="7"/>
        <end position="195"/>
    </location>
</feature>
<name>A0A239M7J6_9BACT</name>
<reference evidence="2 3" key="1">
    <citation type="submission" date="2017-06" db="EMBL/GenBank/DDBJ databases">
        <authorList>
            <person name="Kim H.J."/>
            <person name="Triplett B.A."/>
        </authorList>
    </citation>
    <scope>NUCLEOTIDE SEQUENCE [LARGE SCALE GENOMIC DNA]</scope>
    <source>
        <strain evidence="2 3">DSM 18704</strain>
    </source>
</reference>
<proteinExistence type="predicted"/>
<dbReference type="PANTHER" id="PTHR38011">
    <property type="entry name" value="DIHYDROFOLATE REDUCTASE FAMILY PROTEIN (AFU_ORTHOLOGUE AFUA_8G06820)"/>
    <property type="match status" value="1"/>
</dbReference>
<organism evidence="2 3">
    <name type="scientific">Granulicella rosea</name>
    <dbReference type="NCBI Taxonomy" id="474952"/>
    <lineage>
        <taxon>Bacteria</taxon>
        <taxon>Pseudomonadati</taxon>
        <taxon>Acidobacteriota</taxon>
        <taxon>Terriglobia</taxon>
        <taxon>Terriglobales</taxon>
        <taxon>Acidobacteriaceae</taxon>
        <taxon>Granulicella</taxon>
    </lineage>
</organism>
<gene>
    <name evidence="2" type="ORF">SAMN05421770_11076</name>
</gene>
<evidence type="ECO:0000313" key="3">
    <source>
        <dbReference type="Proteomes" id="UP000198356"/>
    </source>
</evidence>
<keyword evidence="3" id="KW-1185">Reference proteome</keyword>
<dbReference type="Gene3D" id="3.40.430.10">
    <property type="entry name" value="Dihydrofolate Reductase, subunit A"/>
    <property type="match status" value="1"/>
</dbReference>
<dbReference type="Proteomes" id="UP000198356">
    <property type="component" value="Unassembled WGS sequence"/>
</dbReference>
<dbReference type="Pfam" id="PF01872">
    <property type="entry name" value="RibD_C"/>
    <property type="match status" value="1"/>
</dbReference>
<evidence type="ECO:0000313" key="2">
    <source>
        <dbReference type="EMBL" id="SNT38725.1"/>
    </source>
</evidence>
<dbReference type="RefSeq" id="WP_089410157.1">
    <property type="nucleotide sequence ID" value="NZ_FZOU01000010.1"/>
</dbReference>
<dbReference type="InterPro" id="IPR050765">
    <property type="entry name" value="Riboflavin_Biosynth_HTPR"/>
</dbReference>
<accession>A0A239M7J6</accession>
<dbReference type="OrthoDB" id="195113at2"/>
<dbReference type="InterPro" id="IPR024072">
    <property type="entry name" value="DHFR-like_dom_sf"/>
</dbReference>
<dbReference type="InterPro" id="IPR002734">
    <property type="entry name" value="RibDG_C"/>
</dbReference>
<sequence length="224" mass="24244">MGKVRVAAFGVSLDGFSAGIEQSLENPLGKAGPEIFSWFFHTRTFREMHGGEGGDLDADDVFAKRSFENVGAFILGRNMFGPVRGPWPDDSWKGWWGEEPPYRTPVYVLTHHPREPLVMKGGTTFHFVTGGIDEALRLAKAAAGEKDVRIGGGVATVRQYLQAGSIDALHLAFAPVLLGQGEHLFHGLDLHALGYAVTERVATEFATHIVLERSNSSVDAAAVS</sequence>
<dbReference type="PANTHER" id="PTHR38011:SF12">
    <property type="entry name" value="BIFUNCTIONAL DEAMINASE-REDUCTASE DOMAIN PROTEIN"/>
    <property type="match status" value="1"/>
</dbReference>
<dbReference type="GO" id="GO:0008703">
    <property type="term" value="F:5-amino-6-(5-phosphoribosylamino)uracil reductase activity"/>
    <property type="evidence" value="ECO:0007669"/>
    <property type="project" value="InterPro"/>
</dbReference>
<dbReference type="AlphaFoldDB" id="A0A239M7J6"/>
<evidence type="ECO:0000259" key="1">
    <source>
        <dbReference type="Pfam" id="PF01872"/>
    </source>
</evidence>
<dbReference type="EMBL" id="FZOU01000010">
    <property type="protein sequence ID" value="SNT38725.1"/>
    <property type="molecule type" value="Genomic_DNA"/>
</dbReference>
<protein>
    <submittedName>
        <fullName evidence="2">RibD C-terminal domain-containing protein</fullName>
    </submittedName>
</protein>
<dbReference type="GO" id="GO:0009231">
    <property type="term" value="P:riboflavin biosynthetic process"/>
    <property type="evidence" value="ECO:0007669"/>
    <property type="project" value="InterPro"/>
</dbReference>